<sequence>MTQETPAIVADIMTRDIVTLRLEQTLHDGNEAMREHKVRHLPVLDEQDRLVGLLNQKVVLREALRITDTFGSLHLSRHLGRIPLAKALSRDVLTLSTDTPLAEAGRQLLAHRQGAMPVVDDDGHLVGIVSSVDFVRLAVTLLDAAGQGAVSPA</sequence>
<evidence type="ECO:0000256" key="2">
    <source>
        <dbReference type="PROSITE-ProRule" id="PRU00703"/>
    </source>
</evidence>
<dbReference type="PANTHER" id="PTHR43080">
    <property type="entry name" value="CBS DOMAIN-CONTAINING PROTEIN CBSX3, MITOCHONDRIAL"/>
    <property type="match status" value="1"/>
</dbReference>
<keyword evidence="5" id="KW-1185">Reference proteome</keyword>
<feature type="domain" description="CBS" evidence="3">
    <location>
        <begin position="13"/>
        <end position="69"/>
    </location>
</feature>
<keyword evidence="1 2" id="KW-0129">CBS domain</keyword>
<dbReference type="InterPro" id="IPR046342">
    <property type="entry name" value="CBS_dom_sf"/>
</dbReference>
<evidence type="ECO:0000313" key="4">
    <source>
        <dbReference type="EMBL" id="MBZ9568614.1"/>
    </source>
</evidence>
<comment type="caution">
    <text evidence="4">The sequence shown here is derived from an EMBL/GenBank/DDBJ whole genome shotgun (WGS) entry which is preliminary data.</text>
</comment>
<evidence type="ECO:0000313" key="5">
    <source>
        <dbReference type="Proteomes" id="UP001319883"/>
    </source>
</evidence>
<gene>
    <name evidence="4" type="ORF">KGQ91_13130</name>
</gene>
<protein>
    <submittedName>
        <fullName evidence="4">CBS domain-containing protein</fullName>
    </submittedName>
</protein>
<dbReference type="PROSITE" id="PS51371">
    <property type="entry name" value="CBS"/>
    <property type="match status" value="2"/>
</dbReference>
<proteinExistence type="predicted"/>
<dbReference type="Gene3D" id="3.10.580.10">
    <property type="entry name" value="CBS-domain"/>
    <property type="match status" value="1"/>
</dbReference>
<dbReference type="PANTHER" id="PTHR43080:SF2">
    <property type="entry name" value="CBS DOMAIN-CONTAINING PROTEIN"/>
    <property type="match status" value="1"/>
</dbReference>
<reference evidence="4 5" key="1">
    <citation type="submission" date="2021-05" db="EMBL/GenBank/DDBJ databases">
        <title>Petroleum and Energy Research Collection (APPE): ex situ preservation of microbial diversity associated with the oil industry and exploitation of its biotechnological potential.</title>
        <authorList>
            <person name="Paixao C.T.M."/>
            <person name="Gomes M.B."/>
            <person name="Oliveira V.M."/>
        </authorList>
    </citation>
    <scope>NUCLEOTIDE SEQUENCE [LARGE SCALE GENOMIC DNA]</scope>
    <source>
        <strain evidence="4 5">LIT2</strain>
    </source>
</reference>
<dbReference type="Pfam" id="PF00571">
    <property type="entry name" value="CBS"/>
    <property type="match status" value="2"/>
</dbReference>
<feature type="domain" description="CBS" evidence="3">
    <location>
        <begin position="88"/>
        <end position="144"/>
    </location>
</feature>
<dbReference type="SUPFAM" id="SSF54631">
    <property type="entry name" value="CBS-domain pair"/>
    <property type="match status" value="1"/>
</dbReference>
<evidence type="ECO:0000259" key="3">
    <source>
        <dbReference type="PROSITE" id="PS51371"/>
    </source>
</evidence>
<accession>A0ABS7X2K4</accession>
<name>A0ABS7X2K4_9GAMM</name>
<organism evidence="4 5">
    <name type="scientific">Modicisalibacter tunisiensis</name>
    <dbReference type="NCBI Taxonomy" id="390637"/>
    <lineage>
        <taxon>Bacteria</taxon>
        <taxon>Pseudomonadati</taxon>
        <taxon>Pseudomonadota</taxon>
        <taxon>Gammaproteobacteria</taxon>
        <taxon>Oceanospirillales</taxon>
        <taxon>Halomonadaceae</taxon>
        <taxon>Modicisalibacter</taxon>
    </lineage>
</organism>
<dbReference type="SMART" id="SM00116">
    <property type="entry name" value="CBS"/>
    <property type="match status" value="2"/>
</dbReference>
<evidence type="ECO:0000256" key="1">
    <source>
        <dbReference type="ARBA" id="ARBA00023122"/>
    </source>
</evidence>
<dbReference type="InterPro" id="IPR000644">
    <property type="entry name" value="CBS_dom"/>
</dbReference>
<dbReference type="InterPro" id="IPR051257">
    <property type="entry name" value="Diverse_CBS-Domain"/>
</dbReference>
<dbReference type="RefSeq" id="WP_224414788.1">
    <property type="nucleotide sequence ID" value="NZ_JAGXFC010000001.1"/>
</dbReference>
<dbReference type="EMBL" id="JAGXFD010000001">
    <property type="protein sequence ID" value="MBZ9568614.1"/>
    <property type="molecule type" value="Genomic_DNA"/>
</dbReference>
<dbReference type="Proteomes" id="UP001319883">
    <property type="component" value="Unassembled WGS sequence"/>
</dbReference>